<dbReference type="KEGG" id="nga:Ngar_c35040"/>
<evidence type="ECO:0000313" key="1">
    <source>
        <dbReference type="EMBL" id="AFU60417.1"/>
    </source>
</evidence>
<organism evidence="1 2">
    <name type="scientific">Nitrososphaera gargensis (strain Ga9.2)</name>
    <dbReference type="NCBI Taxonomy" id="1237085"/>
    <lineage>
        <taxon>Archaea</taxon>
        <taxon>Nitrososphaerota</taxon>
        <taxon>Nitrososphaeria</taxon>
        <taxon>Nitrososphaerales</taxon>
        <taxon>Nitrososphaeraceae</taxon>
        <taxon>Nitrososphaera</taxon>
    </lineage>
</organism>
<dbReference type="HOGENOM" id="CLU_2662491_0_0_2"/>
<dbReference type="BioCyc" id="CNIT1237085:G1324-3505-MONOMER"/>
<accession>K0IMM6</accession>
<reference evidence="1 2" key="1">
    <citation type="journal article" date="2012" name="Environ. Microbiol.">
        <title>The genome of the ammonia-oxidizing Candidatus Nitrososphaera gargensis: insights into metabolic versatility and environmental adaptations.</title>
        <authorList>
            <person name="Spang A."/>
            <person name="Poehlein A."/>
            <person name="Offre P."/>
            <person name="Zumbragel S."/>
            <person name="Haider S."/>
            <person name="Rychlik N."/>
            <person name="Nowka B."/>
            <person name="Schmeisser C."/>
            <person name="Lebedeva E.V."/>
            <person name="Rattei T."/>
            <person name="Bohm C."/>
            <person name="Schmid M."/>
            <person name="Galushko A."/>
            <person name="Hatzenpichler R."/>
            <person name="Weinmaier T."/>
            <person name="Daniel R."/>
            <person name="Schleper C."/>
            <person name="Spieck E."/>
            <person name="Streit W."/>
            <person name="Wagner M."/>
        </authorList>
    </citation>
    <scope>NUCLEOTIDE SEQUENCE [LARGE SCALE GENOMIC DNA]</scope>
    <source>
        <strain evidence="2">Ga9.2</strain>
    </source>
</reference>
<dbReference type="OrthoDB" id="43045at2157"/>
<dbReference type="EMBL" id="CP002408">
    <property type="protein sequence ID" value="AFU60417.1"/>
    <property type="molecule type" value="Genomic_DNA"/>
</dbReference>
<sequence length="75" mass="8613">MRDREKVMRDMHSKESAQKIIEAIRIHYNYCREHSVLKKTPAEQAGIKLDLSGNRVESLMRLAAKANNESAMLSI</sequence>
<dbReference type="InParanoid" id="K0IMM6"/>
<protein>
    <submittedName>
        <fullName evidence="1">Putative transposase</fullName>
    </submittedName>
</protein>
<dbReference type="Proteomes" id="UP000008037">
    <property type="component" value="Chromosome"/>
</dbReference>
<evidence type="ECO:0000313" key="2">
    <source>
        <dbReference type="Proteomes" id="UP000008037"/>
    </source>
</evidence>
<gene>
    <name evidence="1" type="ordered locus">Ngar_c35040</name>
</gene>
<proteinExistence type="predicted"/>
<keyword evidence="2" id="KW-1185">Reference proteome</keyword>
<name>K0IMM6_NITGG</name>
<dbReference type="AlphaFoldDB" id="K0IMM6"/>